<dbReference type="Gene3D" id="3.30.450.80">
    <property type="entry name" value="Transcription factor LuxR-like, autoinducer-binding domain"/>
    <property type="match status" value="1"/>
</dbReference>
<accession>A0A1U9LG59</accession>
<protein>
    <submittedName>
        <fullName evidence="6">LuxR family transcriptional regulator</fullName>
    </submittedName>
</protein>
<evidence type="ECO:0000313" key="5">
    <source>
        <dbReference type="EMBL" id="AQT05270.1"/>
    </source>
</evidence>
<dbReference type="SUPFAM" id="SSF75516">
    <property type="entry name" value="Pheromone-binding domain of LuxR-like quorum-sensing transcription factors"/>
    <property type="match status" value="1"/>
</dbReference>
<proteinExistence type="predicted"/>
<evidence type="ECO:0000313" key="8">
    <source>
        <dbReference type="Proteomes" id="UP000548726"/>
    </source>
</evidence>
<dbReference type="GO" id="GO:0006355">
    <property type="term" value="P:regulation of DNA-templated transcription"/>
    <property type="evidence" value="ECO:0007669"/>
    <property type="project" value="InterPro"/>
</dbReference>
<name>A0A1U9LG59_9PROT</name>
<reference evidence="5 7" key="1">
    <citation type="submission" date="2016-03" db="EMBL/GenBank/DDBJ databases">
        <title>Acetic acid bacteria sequencing.</title>
        <authorList>
            <person name="Brandt J."/>
            <person name="Jakob F."/>
            <person name="Vogel R.F."/>
        </authorList>
    </citation>
    <scope>NUCLEOTIDE SEQUENCE [LARGE SCALE GENOMIC DNA]</scope>
    <source>
        <strain evidence="5 7">TMW2.1084</strain>
    </source>
</reference>
<dbReference type="InterPro" id="IPR016032">
    <property type="entry name" value="Sig_transdc_resp-reg_C-effctor"/>
</dbReference>
<dbReference type="RefSeq" id="WP_077931054.1">
    <property type="nucleotide sequence ID" value="NZ_BLJP01000002.1"/>
</dbReference>
<dbReference type="Proteomes" id="UP000548726">
    <property type="component" value="Unassembled WGS sequence"/>
</dbReference>
<evidence type="ECO:0000259" key="4">
    <source>
        <dbReference type="Pfam" id="PF03472"/>
    </source>
</evidence>
<dbReference type="GO" id="GO:0003677">
    <property type="term" value="F:DNA binding"/>
    <property type="evidence" value="ECO:0007669"/>
    <property type="project" value="UniProtKB-KW"/>
</dbReference>
<dbReference type="InterPro" id="IPR036693">
    <property type="entry name" value="TF_LuxR_autoind-bd_dom_sf"/>
</dbReference>
<feature type="domain" description="Transcription factor LuxR-like autoinducer-binding" evidence="4">
    <location>
        <begin position="29"/>
        <end position="176"/>
    </location>
</feature>
<evidence type="ECO:0000256" key="3">
    <source>
        <dbReference type="ARBA" id="ARBA00023163"/>
    </source>
</evidence>
<evidence type="ECO:0000313" key="7">
    <source>
        <dbReference type="Proteomes" id="UP000189055"/>
    </source>
</evidence>
<evidence type="ECO:0000313" key="6">
    <source>
        <dbReference type="EMBL" id="GFE93073.1"/>
    </source>
</evidence>
<dbReference type="Proteomes" id="UP000189055">
    <property type="component" value="Chromosome"/>
</dbReference>
<keyword evidence="8" id="KW-1185">Reference proteome</keyword>
<dbReference type="AlphaFoldDB" id="A0A1U9LG59"/>
<keyword evidence="2" id="KW-0238">DNA-binding</keyword>
<keyword evidence="1" id="KW-0805">Transcription regulation</keyword>
<evidence type="ECO:0000256" key="2">
    <source>
        <dbReference type="ARBA" id="ARBA00023125"/>
    </source>
</evidence>
<dbReference type="OrthoDB" id="3170288at2"/>
<dbReference type="InterPro" id="IPR005143">
    <property type="entry name" value="TF_LuxR_autoind-bd_dom"/>
</dbReference>
<organism evidence="5 7">
    <name type="scientific">Acetobacter persici</name>
    <dbReference type="NCBI Taxonomy" id="1076596"/>
    <lineage>
        <taxon>Bacteria</taxon>
        <taxon>Pseudomonadati</taxon>
        <taxon>Pseudomonadota</taxon>
        <taxon>Alphaproteobacteria</taxon>
        <taxon>Acetobacterales</taxon>
        <taxon>Acetobacteraceae</taxon>
        <taxon>Acetobacter</taxon>
    </lineage>
</organism>
<dbReference type="EMBL" id="CP014687">
    <property type="protein sequence ID" value="AQT05270.1"/>
    <property type="molecule type" value="Genomic_DNA"/>
</dbReference>
<sequence length="251" mass="27850">MPFKYNPPTLILPTALQELVSAISTAHSLEELSDVVRTIPEKCNMFHVVYYFAGSGEQLLDPHNFISTTYPRAWQERYYTHGYLHADPVLKRSMESGLPFEWRELEVEKGTLADTILQEAQDFTLGHSALTLPLAGVDGSHGLFVITSLDPTKFDGIARISAVRDYQMLGNHVHEAYLRITAHQSSSQVDLSDEEKSCLKLAADGLLGAEISKKLKLPESVVRLCLRVARYKLGAATTDIAILHATRSGLI</sequence>
<dbReference type="InterPro" id="IPR036388">
    <property type="entry name" value="WH-like_DNA-bd_sf"/>
</dbReference>
<reference evidence="6 8" key="2">
    <citation type="journal article" date="2020" name="Cell Rep.">
        <title>Local necrotic cells trigger systemic immune activation via gut microbiome dysbiosis in Drosophila.</title>
        <authorList>
            <person name="Kosakamoto H."/>
            <person name="Yamauchi T."/>
            <person name="Akuzawa-Tokita Y."/>
            <person name="Nishimura K."/>
            <person name="Soga T."/>
            <person name="Murakami T."/>
            <person name="Mori H."/>
            <person name="Yamamoto K."/>
            <person name="Miyazaki R."/>
            <person name="Koto A."/>
            <person name="Miura M."/>
            <person name="Obata F."/>
        </authorList>
    </citation>
    <scope>NUCLEOTIDE SEQUENCE [LARGE SCALE GENOMIC DNA]</scope>
    <source>
        <strain evidence="6 8">Ai</strain>
    </source>
</reference>
<dbReference type="KEGG" id="aper:A0U91_10775"/>
<dbReference type="Pfam" id="PF03472">
    <property type="entry name" value="Autoind_bind"/>
    <property type="match status" value="1"/>
</dbReference>
<dbReference type="Gene3D" id="1.10.10.10">
    <property type="entry name" value="Winged helix-like DNA-binding domain superfamily/Winged helix DNA-binding domain"/>
    <property type="match status" value="1"/>
</dbReference>
<evidence type="ECO:0000256" key="1">
    <source>
        <dbReference type="ARBA" id="ARBA00023015"/>
    </source>
</evidence>
<keyword evidence="3" id="KW-0804">Transcription</keyword>
<dbReference type="GeneID" id="95617515"/>
<dbReference type="EMBL" id="BLJP01000002">
    <property type="protein sequence ID" value="GFE93073.1"/>
    <property type="molecule type" value="Genomic_DNA"/>
</dbReference>
<dbReference type="STRING" id="1076596.A0U91_10775"/>
<dbReference type="SUPFAM" id="SSF46894">
    <property type="entry name" value="C-terminal effector domain of the bipartite response regulators"/>
    <property type="match status" value="1"/>
</dbReference>
<gene>
    <name evidence="5" type="ORF">A0U91_10775</name>
    <name evidence="6" type="ORF">DmAi_11320</name>
</gene>